<keyword evidence="6" id="KW-0762">Sugar transport</keyword>
<evidence type="ECO:0000313" key="15">
    <source>
        <dbReference type="Proteomes" id="UP000323142"/>
    </source>
</evidence>
<dbReference type="InterPro" id="IPR050901">
    <property type="entry name" value="BP-dep_ABC_trans_perm"/>
</dbReference>
<comment type="similarity">
    <text evidence="3">Belongs to the binding-protein-dependent transport system permease family. MalFG subfamily.</text>
</comment>
<sequence>MTEGSSLPGAIAAAPRPTRAEPVRLSSRSRRRIAGAARTLTILLVILVFFGPVVWIMLTALKQPRDVYSLSVIFTPTLDNLRTAFASPYFLGSRTLNSIIVTTGTIVLSLPIATAAAYAFSRFRFPGGNAWSLGVLATQFIPPVIIIIPLFVAFRSAGLLDTRLALIIANMSFVVPYSIWMIKGFIDAIPADMEEAAQIDGASRLRAIWDVVVPMAIPGIATAAIFAFVVSWNEFFYALVLSRQDAVTLQVGLMGARTERGDAWEIMAAMGLVIILPMLVLSRYVQRYFVAGLVSGSVR</sequence>
<dbReference type="InterPro" id="IPR035906">
    <property type="entry name" value="MetI-like_sf"/>
</dbReference>
<evidence type="ECO:0000313" key="14">
    <source>
        <dbReference type="EMBL" id="KAA2237539.1"/>
    </source>
</evidence>
<feature type="transmembrane region" description="Helical" evidence="11">
    <location>
        <begin position="133"/>
        <end position="152"/>
    </location>
</feature>
<proteinExistence type="inferred from homology"/>
<comment type="function">
    <text evidence="1">Part of the ABC transporter complex MalEFGK involved in maltose/maltodextrin import. Probably responsible for the translocation of the substrate across the membrane.</text>
</comment>
<feature type="transmembrane region" description="Helical" evidence="11">
    <location>
        <begin position="40"/>
        <end position="61"/>
    </location>
</feature>
<comment type="subcellular location">
    <subcellularLocation>
        <location evidence="2 11">Cell membrane</location>
        <topology evidence="2 11">Multi-pass membrane protein</topology>
    </subcellularLocation>
</comment>
<protein>
    <recommendedName>
        <fullName evidence="10">Maltose/maltodextrin transport system permease protein MalG</fullName>
    </recommendedName>
</protein>
<dbReference type="Pfam" id="PF00528">
    <property type="entry name" value="BPD_transp_1"/>
    <property type="match status" value="1"/>
</dbReference>
<feature type="domain" description="ABC transmembrane type-1" evidence="13">
    <location>
        <begin position="95"/>
        <end position="285"/>
    </location>
</feature>
<feature type="region of interest" description="Disordered" evidence="12">
    <location>
        <begin position="1"/>
        <end position="25"/>
    </location>
</feature>
<evidence type="ECO:0000256" key="4">
    <source>
        <dbReference type="ARBA" id="ARBA00022448"/>
    </source>
</evidence>
<name>A0A5B2VGR8_9HYPH</name>
<feature type="transmembrane region" description="Helical" evidence="11">
    <location>
        <begin position="99"/>
        <end position="121"/>
    </location>
</feature>
<dbReference type="SUPFAM" id="SSF161098">
    <property type="entry name" value="MetI-like"/>
    <property type="match status" value="1"/>
</dbReference>
<evidence type="ECO:0000256" key="11">
    <source>
        <dbReference type="RuleBase" id="RU363032"/>
    </source>
</evidence>
<evidence type="ECO:0000256" key="12">
    <source>
        <dbReference type="SAM" id="MobiDB-lite"/>
    </source>
</evidence>
<evidence type="ECO:0000256" key="3">
    <source>
        <dbReference type="ARBA" id="ARBA00009047"/>
    </source>
</evidence>
<accession>A0A5B2VGR8</accession>
<keyword evidence="8 11" id="KW-1133">Transmembrane helix</keyword>
<evidence type="ECO:0000256" key="2">
    <source>
        <dbReference type="ARBA" id="ARBA00004651"/>
    </source>
</evidence>
<dbReference type="InterPro" id="IPR000515">
    <property type="entry name" value="MetI-like"/>
</dbReference>
<evidence type="ECO:0000256" key="5">
    <source>
        <dbReference type="ARBA" id="ARBA00022475"/>
    </source>
</evidence>
<gene>
    <name evidence="14" type="ORF">F0L46_11185</name>
</gene>
<dbReference type="PROSITE" id="PS50928">
    <property type="entry name" value="ABC_TM1"/>
    <property type="match status" value="1"/>
</dbReference>
<reference evidence="14 15" key="1">
    <citation type="submission" date="2019-09" db="EMBL/GenBank/DDBJ databases">
        <title>Salinarimonas rosea gen. nov., sp. nov., a new member of the a-2 subgroup of the Proteobacteria.</title>
        <authorList>
            <person name="Liu J."/>
        </authorList>
    </citation>
    <scope>NUCLEOTIDE SEQUENCE [LARGE SCALE GENOMIC DNA]</scope>
    <source>
        <strain evidence="14 15">BN140002</strain>
    </source>
</reference>
<dbReference type="GO" id="GO:0055085">
    <property type="term" value="P:transmembrane transport"/>
    <property type="evidence" value="ECO:0007669"/>
    <property type="project" value="InterPro"/>
</dbReference>
<dbReference type="Gene3D" id="1.10.3720.10">
    <property type="entry name" value="MetI-like"/>
    <property type="match status" value="1"/>
</dbReference>
<evidence type="ECO:0000256" key="9">
    <source>
        <dbReference type="ARBA" id="ARBA00023136"/>
    </source>
</evidence>
<evidence type="ECO:0000259" key="13">
    <source>
        <dbReference type="PROSITE" id="PS50928"/>
    </source>
</evidence>
<evidence type="ECO:0000256" key="1">
    <source>
        <dbReference type="ARBA" id="ARBA00002264"/>
    </source>
</evidence>
<dbReference type="GO" id="GO:0005886">
    <property type="term" value="C:plasma membrane"/>
    <property type="evidence" value="ECO:0007669"/>
    <property type="project" value="UniProtKB-SubCell"/>
</dbReference>
<evidence type="ECO:0000256" key="6">
    <source>
        <dbReference type="ARBA" id="ARBA00022597"/>
    </source>
</evidence>
<dbReference type="PANTHER" id="PTHR32243:SF50">
    <property type="entry name" value="MALTOSE_MALTODEXTRIN TRANSPORT SYSTEM PERMEASE PROTEIN MALG"/>
    <property type="match status" value="1"/>
</dbReference>
<keyword evidence="7 11" id="KW-0812">Transmembrane</keyword>
<feature type="transmembrane region" description="Helical" evidence="11">
    <location>
        <begin position="164"/>
        <end position="186"/>
    </location>
</feature>
<keyword evidence="9 11" id="KW-0472">Membrane</keyword>
<evidence type="ECO:0000256" key="10">
    <source>
        <dbReference type="ARBA" id="ARBA00041109"/>
    </source>
</evidence>
<keyword evidence="5" id="KW-1003">Cell membrane</keyword>
<keyword evidence="4 11" id="KW-0813">Transport</keyword>
<comment type="caution">
    <text evidence="14">The sequence shown here is derived from an EMBL/GenBank/DDBJ whole genome shotgun (WGS) entry which is preliminary data.</text>
</comment>
<evidence type="ECO:0000256" key="8">
    <source>
        <dbReference type="ARBA" id="ARBA00022989"/>
    </source>
</evidence>
<dbReference type="OrthoDB" id="9815445at2"/>
<feature type="transmembrane region" description="Helical" evidence="11">
    <location>
        <begin position="263"/>
        <end position="281"/>
    </location>
</feature>
<dbReference type="AlphaFoldDB" id="A0A5B2VGR8"/>
<dbReference type="Proteomes" id="UP000323142">
    <property type="component" value="Unassembled WGS sequence"/>
</dbReference>
<organism evidence="14 15">
    <name type="scientific">Salinarimonas soli</name>
    <dbReference type="NCBI Taxonomy" id="1638099"/>
    <lineage>
        <taxon>Bacteria</taxon>
        <taxon>Pseudomonadati</taxon>
        <taxon>Pseudomonadota</taxon>
        <taxon>Alphaproteobacteria</taxon>
        <taxon>Hyphomicrobiales</taxon>
        <taxon>Salinarimonadaceae</taxon>
        <taxon>Salinarimonas</taxon>
    </lineage>
</organism>
<dbReference type="PANTHER" id="PTHR32243">
    <property type="entry name" value="MALTOSE TRANSPORT SYSTEM PERMEASE-RELATED"/>
    <property type="match status" value="1"/>
</dbReference>
<reference evidence="14 15" key="2">
    <citation type="submission" date="2019-09" db="EMBL/GenBank/DDBJ databases">
        <authorList>
            <person name="Jin C."/>
        </authorList>
    </citation>
    <scope>NUCLEOTIDE SEQUENCE [LARGE SCALE GENOMIC DNA]</scope>
    <source>
        <strain evidence="14 15">BN140002</strain>
    </source>
</reference>
<evidence type="ECO:0000256" key="7">
    <source>
        <dbReference type="ARBA" id="ARBA00022692"/>
    </source>
</evidence>
<keyword evidence="15" id="KW-1185">Reference proteome</keyword>
<dbReference type="CDD" id="cd06261">
    <property type="entry name" value="TM_PBP2"/>
    <property type="match status" value="1"/>
</dbReference>
<dbReference type="EMBL" id="VUOA01000019">
    <property type="protein sequence ID" value="KAA2237539.1"/>
    <property type="molecule type" value="Genomic_DNA"/>
</dbReference>
<dbReference type="RefSeq" id="WP_149817433.1">
    <property type="nucleotide sequence ID" value="NZ_VUOA01000019.1"/>
</dbReference>
<feature type="transmembrane region" description="Helical" evidence="11">
    <location>
        <begin position="207"/>
        <end position="232"/>
    </location>
</feature>